<dbReference type="SMART" id="SM00245">
    <property type="entry name" value="TSPc"/>
    <property type="match status" value="1"/>
</dbReference>
<dbReference type="InterPro" id="IPR041489">
    <property type="entry name" value="PDZ_6"/>
</dbReference>
<dbReference type="InterPro" id="IPR036034">
    <property type="entry name" value="PDZ_sf"/>
</dbReference>
<dbReference type="PANTHER" id="PTHR32060:SF30">
    <property type="entry name" value="CARBOXY-TERMINAL PROCESSING PROTEASE CTPA"/>
    <property type="match status" value="1"/>
</dbReference>
<dbReference type="Pfam" id="PF03572">
    <property type="entry name" value="Peptidase_S41"/>
    <property type="match status" value="1"/>
</dbReference>
<evidence type="ECO:0000256" key="2">
    <source>
        <dbReference type="ARBA" id="ARBA00022670"/>
    </source>
</evidence>
<keyword evidence="3 5" id="KW-0378">Hydrolase</keyword>
<evidence type="ECO:0000256" key="5">
    <source>
        <dbReference type="RuleBase" id="RU004404"/>
    </source>
</evidence>
<comment type="similarity">
    <text evidence="1 5">Belongs to the peptidase S41A family.</text>
</comment>
<evidence type="ECO:0000256" key="4">
    <source>
        <dbReference type="ARBA" id="ARBA00022825"/>
    </source>
</evidence>
<dbReference type="PANTHER" id="PTHR32060">
    <property type="entry name" value="TAIL-SPECIFIC PROTEASE"/>
    <property type="match status" value="1"/>
</dbReference>
<evidence type="ECO:0000313" key="8">
    <source>
        <dbReference type="Proteomes" id="UP000178943"/>
    </source>
</evidence>
<dbReference type="GO" id="GO:0008236">
    <property type="term" value="F:serine-type peptidase activity"/>
    <property type="evidence" value="ECO:0007669"/>
    <property type="project" value="UniProtKB-KW"/>
</dbReference>
<proteinExistence type="inferred from homology"/>
<dbReference type="AlphaFoldDB" id="A0A1F5VR79"/>
<dbReference type="EMBL" id="MFGW01000100">
    <property type="protein sequence ID" value="OGF65926.1"/>
    <property type="molecule type" value="Genomic_DNA"/>
</dbReference>
<dbReference type="PROSITE" id="PS50106">
    <property type="entry name" value="PDZ"/>
    <property type="match status" value="1"/>
</dbReference>
<dbReference type="Gene3D" id="3.30.750.44">
    <property type="match status" value="1"/>
</dbReference>
<sequence>NELDPHSNFLDSKSYKKMQEEQKGSFFGLGITLSKLNGMLTVISPIEGTPAYKAGIRAGDIILEINGVPTKDESIDVSVSKLRGPKGTQVNITIVREGYQEPLHFTLTRDEIPINSIPYSFLIDTKTGYIKIKSFTETTEEEMLNALAKMQVHGMERLILDLRGDSGGLLEMATEIADTYLPKGTLITYTKGRTADSNQDYNCDRTDKWEQIPLIILVDRGTASASEIVSGAIQDHDRGLIIGQTTWGKALVQSVYRLKYDTALALTTAKYYTPSGRLIQRSYKSLYDYFFEFEDEDQQTKEVPHDKIYYTDTGRKVYGGGGITPDIMIIPKKFSKFMDRLFRQLIFFNFAKKYEAAEQENAANSILIKLERNFIVDDAMLSNFKNYLESEKITFNDEEFENDKELIKKEIEREIRLALWGTEDAYKKYLQTDEMVTSAMEHFDEAIALYDEKIKNEENKSAKIGKK</sequence>
<reference evidence="7 8" key="1">
    <citation type="journal article" date="2016" name="Nat. Commun.">
        <title>Thousands of microbial genomes shed light on interconnected biogeochemical processes in an aquifer system.</title>
        <authorList>
            <person name="Anantharaman K."/>
            <person name="Brown C.T."/>
            <person name="Hug L.A."/>
            <person name="Sharon I."/>
            <person name="Castelle C.J."/>
            <person name="Probst A.J."/>
            <person name="Thomas B.C."/>
            <person name="Singh A."/>
            <person name="Wilkins M.J."/>
            <person name="Karaoz U."/>
            <person name="Brodie E.L."/>
            <person name="Williams K.H."/>
            <person name="Hubbard S.S."/>
            <person name="Banfield J.F."/>
        </authorList>
    </citation>
    <scope>NUCLEOTIDE SEQUENCE [LARGE SCALE GENOMIC DNA]</scope>
</reference>
<gene>
    <name evidence="7" type="ORF">A2Y62_19105</name>
</gene>
<dbReference type="NCBIfam" id="TIGR00225">
    <property type="entry name" value="prc"/>
    <property type="match status" value="1"/>
</dbReference>
<keyword evidence="4 5" id="KW-0720">Serine protease</keyword>
<evidence type="ECO:0000259" key="6">
    <source>
        <dbReference type="PROSITE" id="PS50106"/>
    </source>
</evidence>
<dbReference type="CDD" id="cd06782">
    <property type="entry name" value="cpPDZ_CPP-like"/>
    <property type="match status" value="1"/>
</dbReference>
<protein>
    <recommendedName>
        <fullName evidence="6">PDZ domain-containing protein</fullName>
    </recommendedName>
</protein>
<dbReference type="InterPro" id="IPR001478">
    <property type="entry name" value="PDZ"/>
</dbReference>
<dbReference type="GO" id="GO:0006508">
    <property type="term" value="P:proteolysis"/>
    <property type="evidence" value="ECO:0007669"/>
    <property type="project" value="UniProtKB-KW"/>
</dbReference>
<dbReference type="GO" id="GO:0007165">
    <property type="term" value="P:signal transduction"/>
    <property type="evidence" value="ECO:0007669"/>
    <property type="project" value="TreeGrafter"/>
</dbReference>
<dbReference type="SUPFAM" id="SSF50156">
    <property type="entry name" value="PDZ domain-like"/>
    <property type="match status" value="1"/>
</dbReference>
<evidence type="ECO:0000313" key="7">
    <source>
        <dbReference type="EMBL" id="OGF65926.1"/>
    </source>
</evidence>
<dbReference type="Gene3D" id="3.90.226.10">
    <property type="entry name" value="2-enoyl-CoA Hydratase, Chain A, domain 1"/>
    <property type="match status" value="1"/>
</dbReference>
<evidence type="ECO:0000256" key="1">
    <source>
        <dbReference type="ARBA" id="ARBA00009179"/>
    </source>
</evidence>
<dbReference type="SUPFAM" id="SSF52096">
    <property type="entry name" value="ClpP/crotonase"/>
    <property type="match status" value="1"/>
</dbReference>
<dbReference type="InterPro" id="IPR004447">
    <property type="entry name" value="Peptidase_S41A"/>
</dbReference>
<dbReference type="STRING" id="1817863.A2Y62_19105"/>
<comment type="caution">
    <text evidence="7">The sequence shown here is derived from an EMBL/GenBank/DDBJ whole genome shotgun (WGS) entry which is preliminary data.</text>
</comment>
<organism evidence="7 8">
    <name type="scientific">Candidatus Fischerbacteria bacterium RBG_13_37_8</name>
    <dbReference type="NCBI Taxonomy" id="1817863"/>
    <lineage>
        <taxon>Bacteria</taxon>
        <taxon>Candidatus Fischeribacteriota</taxon>
    </lineage>
</organism>
<name>A0A1F5VR79_9BACT</name>
<dbReference type="FunFam" id="2.30.42.10:FF:000063">
    <property type="entry name" value="Peptidase, S41 family"/>
    <property type="match status" value="1"/>
</dbReference>
<feature type="domain" description="PDZ" evidence="6">
    <location>
        <begin position="15"/>
        <end position="83"/>
    </location>
</feature>
<dbReference type="CDD" id="cd07560">
    <property type="entry name" value="Peptidase_S41_CPP"/>
    <property type="match status" value="1"/>
</dbReference>
<dbReference type="Gene3D" id="2.30.42.10">
    <property type="match status" value="1"/>
</dbReference>
<dbReference type="GO" id="GO:0004175">
    <property type="term" value="F:endopeptidase activity"/>
    <property type="evidence" value="ECO:0007669"/>
    <property type="project" value="TreeGrafter"/>
</dbReference>
<accession>A0A1F5VR79</accession>
<evidence type="ECO:0000256" key="3">
    <source>
        <dbReference type="ARBA" id="ARBA00022801"/>
    </source>
</evidence>
<dbReference type="InterPro" id="IPR029045">
    <property type="entry name" value="ClpP/crotonase-like_dom_sf"/>
</dbReference>
<dbReference type="SMART" id="SM00228">
    <property type="entry name" value="PDZ"/>
    <property type="match status" value="1"/>
</dbReference>
<dbReference type="GO" id="GO:0030288">
    <property type="term" value="C:outer membrane-bounded periplasmic space"/>
    <property type="evidence" value="ECO:0007669"/>
    <property type="project" value="TreeGrafter"/>
</dbReference>
<dbReference type="InterPro" id="IPR005151">
    <property type="entry name" value="Tail-specific_protease"/>
</dbReference>
<feature type="non-terminal residue" evidence="7">
    <location>
        <position position="1"/>
    </location>
</feature>
<dbReference type="Proteomes" id="UP000178943">
    <property type="component" value="Unassembled WGS sequence"/>
</dbReference>
<dbReference type="Pfam" id="PF17820">
    <property type="entry name" value="PDZ_6"/>
    <property type="match status" value="1"/>
</dbReference>
<keyword evidence="2 5" id="KW-0645">Protease</keyword>